<evidence type="ECO:0000313" key="2">
    <source>
        <dbReference type="EMBL" id="KNZ44053.1"/>
    </source>
</evidence>
<dbReference type="Proteomes" id="UP000037035">
    <property type="component" value="Unassembled WGS sequence"/>
</dbReference>
<dbReference type="VEuPathDB" id="FungiDB:VP01_953g1"/>
<reference evidence="2 3" key="1">
    <citation type="submission" date="2015-08" db="EMBL/GenBank/DDBJ databases">
        <title>Next Generation Sequencing and Analysis of the Genome of Puccinia sorghi L Schw, the Causal Agent of Maize Common Rust.</title>
        <authorList>
            <person name="Rochi L."/>
            <person name="Burguener G."/>
            <person name="Darino M."/>
            <person name="Turjanski A."/>
            <person name="Kreff E."/>
            <person name="Dieguez M.J."/>
            <person name="Sacco F."/>
        </authorList>
    </citation>
    <scope>NUCLEOTIDE SEQUENCE [LARGE SCALE GENOMIC DNA]</scope>
    <source>
        <strain evidence="2 3">RO10H11247</strain>
    </source>
</reference>
<keyword evidence="3" id="KW-1185">Reference proteome</keyword>
<dbReference type="AlphaFoldDB" id="A0A0L6U6A5"/>
<accession>A0A0L6U6A5</accession>
<dbReference type="EMBL" id="LAVV01015203">
    <property type="protein sequence ID" value="KNZ44053.1"/>
    <property type="molecule type" value="Genomic_DNA"/>
</dbReference>
<evidence type="ECO:0000313" key="3">
    <source>
        <dbReference type="Proteomes" id="UP000037035"/>
    </source>
</evidence>
<feature type="region of interest" description="Disordered" evidence="1">
    <location>
        <begin position="536"/>
        <end position="556"/>
    </location>
</feature>
<sequence>MNTCIYHHHPIFLDLCILLFMHNMLLSNFPFLNALFGAIEAISLHPHSLKRTPLTIFFFCEPQNLIWEFSRVIFFFLPMLKENSKIIILEFSIKFSHHTPQLIYKQNLNILKIHFFFFQDQDLRQFKLNPDSKERTRTQENQRKTTWNPSIPMYNSSFCHLHPTLRIRNHKRMGLILKVLSVGDLLLLDGFRKPKEEGGEAKKKLISGGSKEVPKIVLKILAKVMDSEFLYVFWDTIKSQNLSVYGKYVFNGKYVWLWEICLAMGNLSGYGKSGEGSSSYSGRLMTPAELNSQATGCYDLVTPFRTCQEFPQLGDYLQPPHLCTIPKVVGFQAWQPTKSQTFCEIPVIHIEQYPKIYTTYTLHNPNTPAKDQLSKPSIRQYIKNDFELNKKSSTYFDSNFYFLYFILFCFEIKIKIPMRLRPPTNKTTATRMLNFKLAENSKRVTGLDQDGAEKEGEEPMIKLLLFKNIHNKSRRIEKNNSEQVQRLQGVPRQIIKGKGLRYEQEREEMIFSYAPCESRSHKIPFWVSIRLETDSGIESPKGTQRKSKIHHAPQLA</sequence>
<name>A0A0L6U6A5_9BASI</name>
<protein>
    <submittedName>
        <fullName evidence="2">Uncharacterized protein</fullName>
    </submittedName>
</protein>
<comment type="caution">
    <text evidence="2">The sequence shown here is derived from an EMBL/GenBank/DDBJ whole genome shotgun (WGS) entry which is preliminary data.</text>
</comment>
<organism evidence="2 3">
    <name type="scientific">Puccinia sorghi</name>
    <dbReference type="NCBI Taxonomy" id="27349"/>
    <lineage>
        <taxon>Eukaryota</taxon>
        <taxon>Fungi</taxon>
        <taxon>Dikarya</taxon>
        <taxon>Basidiomycota</taxon>
        <taxon>Pucciniomycotina</taxon>
        <taxon>Pucciniomycetes</taxon>
        <taxon>Pucciniales</taxon>
        <taxon>Pucciniaceae</taxon>
        <taxon>Puccinia</taxon>
    </lineage>
</organism>
<proteinExistence type="predicted"/>
<feature type="compositionally biased region" description="Basic residues" evidence="1">
    <location>
        <begin position="543"/>
        <end position="556"/>
    </location>
</feature>
<gene>
    <name evidence="2" type="ORF">VP01_953g1</name>
</gene>
<evidence type="ECO:0000256" key="1">
    <source>
        <dbReference type="SAM" id="MobiDB-lite"/>
    </source>
</evidence>